<evidence type="ECO:0000256" key="5">
    <source>
        <dbReference type="ARBA" id="ARBA00022777"/>
    </source>
</evidence>
<dbReference type="AlphaFoldDB" id="L1IF33"/>
<dbReference type="GO" id="GO:0005737">
    <property type="term" value="C:cytoplasm"/>
    <property type="evidence" value="ECO:0007669"/>
    <property type="project" value="TreeGrafter"/>
</dbReference>
<dbReference type="OrthoDB" id="272141at2759"/>
<evidence type="ECO:0000313" key="8">
    <source>
        <dbReference type="EMBL" id="EKX34529.1"/>
    </source>
</evidence>
<protein>
    <recommendedName>
        <fullName evidence="7">Protein kinase domain-containing protein</fullName>
    </recommendedName>
</protein>
<keyword evidence="3" id="KW-0808">Transferase</keyword>
<dbReference type="GeneID" id="17291259"/>
<dbReference type="Gene3D" id="1.10.510.10">
    <property type="entry name" value="Transferase(Phosphotransferase) domain 1"/>
    <property type="match status" value="1"/>
</dbReference>
<dbReference type="PaxDb" id="55529-EKX34529"/>
<dbReference type="InterPro" id="IPR000719">
    <property type="entry name" value="Prot_kinase_dom"/>
</dbReference>
<dbReference type="PANTHER" id="PTHR24057">
    <property type="entry name" value="GLYCOGEN SYNTHASE KINASE-3 ALPHA"/>
    <property type="match status" value="1"/>
</dbReference>
<feature type="domain" description="Protein kinase" evidence="7">
    <location>
        <begin position="25"/>
        <end position="291"/>
    </location>
</feature>
<dbReference type="GO" id="GO:0030154">
    <property type="term" value="P:cell differentiation"/>
    <property type="evidence" value="ECO:0007669"/>
    <property type="project" value="TreeGrafter"/>
</dbReference>
<evidence type="ECO:0000256" key="1">
    <source>
        <dbReference type="ARBA" id="ARBA00005527"/>
    </source>
</evidence>
<dbReference type="PROSITE" id="PS00108">
    <property type="entry name" value="PROTEIN_KINASE_ST"/>
    <property type="match status" value="1"/>
</dbReference>
<dbReference type="OMA" id="CAHASYD"/>
<keyword evidence="6" id="KW-0067">ATP-binding</keyword>
<evidence type="ECO:0000313" key="10">
    <source>
        <dbReference type="Proteomes" id="UP000011087"/>
    </source>
</evidence>
<evidence type="ECO:0000259" key="7">
    <source>
        <dbReference type="PROSITE" id="PS50011"/>
    </source>
</evidence>
<dbReference type="GO" id="GO:0005524">
    <property type="term" value="F:ATP binding"/>
    <property type="evidence" value="ECO:0007669"/>
    <property type="project" value="UniProtKB-KW"/>
</dbReference>
<comment type="similarity">
    <text evidence="1">Belongs to the protein kinase superfamily. CMGC Ser/Thr protein kinase family. GSK-3 subfamily.</text>
</comment>
<evidence type="ECO:0000256" key="4">
    <source>
        <dbReference type="ARBA" id="ARBA00022741"/>
    </source>
</evidence>
<dbReference type="SUPFAM" id="SSF56112">
    <property type="entry name" value="Protein kinase-like (PK-like)"/>
    <property type="match status" value="1"/>
</dbReference>
<dbReference type="Gene3D" id="3.30.200.20">
    <property type="entry name" value="Phosphorylase Kinase, domain 1"/>
    <property type="match status" value="1"/>
</dbReference>
<dbReference type="InterPro" id="IPR008271">
    <property type="entry name" value="Ser/Thr_kinase_AS"/>
</dbReference>
<dbReference type="GO" id="GO:0007165">
    <property type="term" value="P:signal transduction"/>
    <property type="evidence" value="ECO:0007669"/>
    <property type="project" value="TreeGrafter"/>
</dbReference>
<name>L1IF33_GUITC</name>
<evidence type="ECO:0000256" key="3">
    <source>
        <dbReference type="ARBA" id="ARBA00022679"/>
    </source>
</evidence>
<dbReference type="InterPro" id="IPR039192">
    <property type="entry name" value="STKc_GSK3"/>
</dbReference>
<dbReference type="GO" id="GO:0004674">
    <property type="term" value="F:protein serine/threonine kinase activity"/>
    <property type="evidence" value="ECO:0007669"/>
    <property type="project" value="UniProtKB-KW"/>
</dbReference>
<dbReference type="EMBL" id="JH993107">
    <property type="protein sequence ID" value="EKX34529.1"/>
    <property type="molecule type" value="Genomic_DNA"/>
</dbReference>
<dbReference type="Proteomes" id="UP000011087">
    <property type="component" value="Unassembled WGS sequence"/>
</dbReference>
<dbReference type="FunFam" id="1.10.510.10:FF:000624">
    <property type="entry name" value="Mitogen-activated protein kinase"/>
    <property type="match status" value="1"/>
</dbReference>
<dbReference type="eggNOG" id="KOG0658">
    <property type="taxonomic scope" value="Eukaryota"/>
</dbReference>
<proteinExistence type="inferred from homology"/>
<dbReference type="SMART" id="SM00220">
    <property type="entry name" value="S_TKc"/>
    <property type="match status" value="1"/>
</dbReference>
<dbReference type="PROSITE" id="PS50011">
    <property type="entry name" value="PROTEIN_KINASE_DOM"/>
    <property type="match status" value="1"/>
</dbReference>
<evidence type="ECO:0000256" key="2">
    <source>
        <dbReference type="ARBA" id="ARBA00022527"/>
    </source>
</evidence>
<dbReference type="GO" id="GO:0005634">
    <property type="term" value="C:nucleus"/>
    <property type="evidence" value="ECO:0007669"/>
    <property type="project" value="TreeGrafter"/>
</dbReference>
<dbReference type="STRING" id="905079.L1IF33"/>
<dbReference type="KEGG" id="gtt:GUITHDRAFT_158803"/>
<reference evidence="8 10" key="1">
    <citation type="journal article" date="2012" name="Nature">
        <title>Algal genomes reveal evolutionary mosaicism and the fate of nucleomorphs.</title>
        <authorList>
            <consortium name="DOE Joint Genome Institute"/>
            <person name="Curtis B.A."/>
            <person name="Tanifuji G."/>
            <person name="Burki F."/>
            <person name="Gruber A."/>
            <person name="Irimia M."/>
            <person name="Maruyama S."/>
            <person name="Arias M.C."/>
            <person name="Ball S.G."/>
            <person name="Gile G.H."/>
            <person name="Hirakawa Y."/>
            <person name="Hopkins J.F."/>
            <person name="Kuo A."/>
            <person name="Rensing S.A."/>
            <person name="Schmutz J."/>
            <person name="Symeonidi A."/>
            <person name="Elias M."/>
            <person name="Eveleigh R.J."/>
            <person name="Herman E.K."/>
            <person name="Klute M.J."/>
            <person name="Nakayama T."/>
            <person name="Obornik M."/>
            <person name="Reyes-Prieto A."/>
            <person name="Armbrust E.V."/>
            <person name="Aves S.J."/>
            <person name="Beiko R.G."/>
            <person name="Coutinho P."/>
            <person name="Dacks J.B."/>
            <person name="Durnford D.G."/>
            <person name="Fast N.M."/>
            <person name="Green B.R."/>
            <person name="Grisdale C.J."/>
            <person name="Hempel F."/>
            <person name="Henrissat B."/>
            <person name="Hoppner M.P."/>
            <person name="Ishida K."/>
            <person name="Kim E."/>
            <person name="Koreny L."/>
            <person name="Kroth P.G."/>
            <person name="Liu Y."/>
            <person name="Malik S.B."/>
            <person name="Maier U.G."/>
            <person name="McRose D."/>
            <person name="Mock T."/>
            <person name="Neilson J.A."/>
            <person name="Onodera N.T."/>
            <person name="Poole A.M."/>
            <person name="Pritham E.J."/>
            <person name="Richards T.A."/>
            <person name="Rocap G."/>
            <person name="Roy S.W."/>
            <person name="Sarai C."/>
            <person name="Schaack S."/>
            <person name="Shirato S."/>
            <person name="Slamovits C.H."/>
            <person name="Spencer D.F."/>
            <person name="Suzuki S."/>
            <person name="Worden A.Z."/>
            <person name="Zauner S."/>
            <person name="Barry K."/>
            <person name="Bell C."/>
            <person name="Bharti A.K."/>
            <person name="Crow J.A."/>
            <person name="Grimwood J."/>
            <person name="Kramer R."/>
            <person name="Lindquist E."/>
            <person name="Lucas S."/>
            <person name="Salamov A."/>
            <person name="McFadden G.I."/>
            <person name="Lane C.E."/>
            <person name="Keeling P.J."/>
            <person name="Gray M.W."/>
            <person name="Grigoriev I.V."/>
            <person name="Archibald J.M."/>
        </authorList>
    </citation>
    <scope>NUCLEOTIDE SEQUENCE</scope>
    <source>
        <strain evidence="8 10">CCMP2712</strain>
    </source>
</reference>
<organism evidence="8">
    <name type="scientific">Guillardia theta (strain CCMP2712)</name>
    <name type="common">Cryptophyte</name>
    <dbReference type="NCBI Taxonomy" id="905079"/>
    <lineage>
        <taxon>Eukaryota</taxon>
        <taxon>Cryptophyceae</taxon>
        <taxon>Pyrenomonadales</taxon>
        <taxon>Geminigeraceae</taxon>
        <taxon>Guillardia</taxon>
    </lineage>
</organism>
<dbReference type="InterPro" id="IPR011009">
    <property type="entry name" value="Kinase-like_dom_sf"/>
</dbReference>
<evidence type="ECO:0000256" key="6">
    <source>
        <dbReference type="ARBA" id="ARBA00022840"/>
    </source>
</evidence>
<keyword evidence="4" id="KW-0547">Nucleotide-binding</keyword>
<keyword evidence="5" id="KW-0418">Kinase</keyword>
<keyword evidence="2" id="KW-0723">Serine/threonine-protein kinase</keyword>
<reference evidence="9" key="3">
    <citation type="submission" date="2015-06" db="UniProtKB">
        <authorList>
            <consortium name="EnsemblProtists"/>
        </authorList>
    </citation>
    <scope>IDENTIFICATION</scope>
</reference>
<dbReference type="EnsemblProtists" id="EKX34529">
    <property type="protein sequence ID" value="EKX34529"/>
    <property type="gene ID" value="GUITHDRAFT_158803"/>
</dbReference>
<dbReference type="CDD" id="cd14137">
    <property type="entry name" value="STKc_GSK3"/>
    <property type="match status" value="1"/>
</dbReference>
<dbReference type="InterPro" id="IPR050591">
    <property type="entry name" value="GSK-3"/>
</dbReference>
<sequence length="322" mass="36803">MRTQTGISSSTKEKSSVNNSRWVKHCEGVFTGNGTFGVVYEAVLEETGEKVAVKRVRQDPRFRNRELAIMRLLNHPNIVPLKHYGFSSVAASPGKIYLNLVMEFLPANLHRLIKYHARRQESMSLLSAKVYSWQILRALAYLHRRNICHRDIKPQNVLIDPETHKAKLCDFGSSKRLQSGTTSIAYICSRFYRSPELIMGATEYSTSIDMWSFGCVLGEMLIGRPLFPAESQEQQLKSIAQVIGVPDGSMLKSMKRPRTFFRRHLDSSHPLLVYKPEKRLNPLQCLAHSFFDVLRSPDTCLPGKRSLPSLFDFTTEEILWAR</sequence>
<keyword evidence="10" id="KW-1185">Reference proteome</keyword>
<dbReference type="HOGENOM" id="CLU_000288_181_20_1"/>
<dbReference type="PANTHER" id="PTHR24057:SF0">
    <property type="entry name" value="PROTEIN KINASE SHAGGY-RELATED"/>
    <property type="match status" value="1"/>
</dbReference>
<gene>
    <name evidence="8" type="ORF">GUITHDRAFT_158803</name>
</gene>
<evidence type="ECO:0000313" key="9">
    <source>
        <dbReference type="EnsemblProtists" id="EKX34529"/>
    </source>
</evidence>
<accession>L1IF33</accession>
<dbReference type="Pfam" id="PF00069">
    <property type="entry name" value="Pkinase"/>
    <property type="match status" value="1"/>
</dbReference>
<reference evidence="10" key="2">
    <citation type="submission" date="2012-11" db="EMBL/GenBank/DDBJ databases">
        <authorList>
            <person name="Kuo A."/>
            <person name="Curtis B.A."/>
            <person name="Tanifuji G."/>
            <person name="Burki F."/>
            <person name="Gruber A."/>
            <person name="Irimia M."/>
            <person name="Maruyama S."/>
            <person name="Arias M.C."/>
            <person name="Ball S.G."/>
            <person name="Gile G.H."/>
            <person name="Hirakawa Y."/>
            <person name="Hopkins J.F."/>
            <person name="Rensing S.A."/>
            <person name="Schmutz J."/>
            <person name="Symeonidi A."/>
            <person name="Elias M."/>
            <person name="Eveleigh R.J."/>
            <person name="Herman E.K."/>
            <person name="Klute M.J."/>
            <person name="Nakayama T."/>
            <person name="Obornik M."/>
            <person name="Reyes-Prieto A."/>
            <person name="Armbrust E.V."/>
            <person name="Aves S.J."/>
            <person name="Beiko R.G."/>
            <person name="Coutinho P."/>
            <person name="Dacks J.B."/>
            <person name="Durnford D.G."/>
            <person name="Fast N.M."/>
            <person name="Green B.R."/>
            <person name="Grisdale C."/>
            <person name="Hempe F."/>
            <person name="Henrissat B."/>
            <person name="Hoppner M.P."/>
            <person name="Ishida K.-I."/>
            <person name="Kim E."/>
            <person name="Koreny L."/>
            <person name="Kroth P.G."/>
            <person name="Liu Y."/>
            <person name="Malik S.-B."/>
            <person name="Maier U.G."/>
            <person name="McRose D."/>
            <person name="Mock T."/>
            <person name="Neilson J.A."/>
            <person name="Onodera N.T."/>
            <person name="Poole A.M."/>
            <person name="Pritham E.J."/>
            <person name="Richards T.A."/>
            <person name="Rocap G."/>
            <person name="Roy S.W."/>
            <person name="Sarai C."/>
            <person name="Schaack S."/>
            <person name="Shirato S."/>
            <person name="Slamovits C.H."/>
            <person name="Spencer D.F."/>
            <person name="Suzuki S."/>
            <person name="Worden A.Z."/>
            <person name="Zauner S."/>
            <person name="Barry K."/>
            <person name="Bell C."/>
            <person name="Bharti A.K."/>
            <person name="Crow J.A."/>
            <person name="Grimwood J."/>
            <person name="Kramer R."/>
            <person name="Lindquist E."/>
            <person name="Lucas S."/>
            <person name="Salamov A."/>
            <person name="McFadden G.I."/>
            <person name="Lane C.E."/>
            <person name="Keeling P.J."/>
            <person name="Gray M.W."/>
            <person name="Grigoriev I.V."/>
            <person name="Archibald J.M."/>
        </authorList>
    </citation>
    <scope>NUCLEOTIDE SEQUENCE</scope>
    <source>
        <strain evidence="10">CCMP2712</strain>
    </source>
</reference>
<dbReference type="RefSeq" id="XP_005821509.1">
    <property type="nucleotide sequence ID" value="XM_005821452.1"/>
</dbReference>